<evidence type="ECO:0000256" key="3">
    <source>
        <dbReference type="ARBA" id="ARBA00022722"/>
    </source>
</evidence>
<protein>
    <recommendedName>
        <fullName evidence="15">Integrase catalytic domain-containing protein</fullName>
    </recommendedName>
</protein>
<dbReference type="GO" id="GO:0046872">
    <property type="term" value="F:metal ion binding"/>
    <property type="evidence" value="ECO:0007669"/>
    <property type="project" value="UniProtKB-KW"/>
</dbReference>
<keyword evidence="6" id="KW-0378">Hydrolase</keyword>
<keyword evidence="5" id="KW-0255">Endonuclease</keyword>
<accession>A0A9Q3K294</accession>
<keyword evidence="17" id="KW-1185">Reference proteome</keyword>
<comment type="catalytic activity">
    <reaction evidence="13">
        <text>DNA(n) + a 2'-deoxyribonucleoside 5'-triphosphate = DNA(n+1) + diphosphate</text>
        <dbReference type="Rhea" id="RHEA:22508"/>
        <dbReference type="Rhea" id="RHEA-COMP:17339"/>
        <dbReference type="Rhea" id="RHEA-COMP:17340"/>
        <dbReference type="ChEBI" id="CHEBI:33019"/>
        <dbReference type="ChEBI" id="CHEBI:61560"/>
        <dbReference type="ChEBI" id="CHEBI:173112"/>
        <dbReference type="EC" id="2.7.7.49"/>
    </reaction>
</comment>
<organism evidence="16 17">
    <name type="scientific">Austropuccinia psidii MF-1</name>
    <dbReference type="NCBI Taxonomy" id="1389203"/>
    <lineage>
        <taxon>Eukaryota</taxon>
        <taxon>Fungi</taxon>
        <taxon>Dikarya</taxon>
        <taxon>Basidiomycota</taxon>
        <taxon>Pucciniomycotina</taxon>
        <taxon>Pucciniomycetes</taxon>
        <taxon>Pucciniales</taxon>
        <taxon>Sphaerophragmiaceae</taxon>
        <taxon>Austropuccinia</taxon>
    </lineage>
</organism>
<evidence type="ECO:0000256" key="4">
    <source>
        <dbReference type="ARBA" id="ARBA00022723"/>
    </source>
</evidence>
<dbReference type="SUPFAM" id="SSF53098">
    <property type="entry name" value="Ribonuclease H-like"/>
    <property type="match status" value="1"/>
</dbReference>
<evidence type="ECO:0000256" key="2">
    <source>
        <dbReference type="ARBA" id="ARBA00022695"/>
    </source>
</evidence>
<keyword evidence="11" id="KW-0808">Transferase</keyword>
<dbReference type="GO" id="GO:0004519">
    <property type="term" value="F:endonuclease activity"/>
    <property type="evidence" value="ECO:0007669"/>
    <property type="project" value="UniProtKB-KW"/>
</dbReference>
<evidence type="ECO:0000256" key="5">
    <source>
        <dbReference type="ARBA" id="ARBA00022759"/>
    </source>
</evidence>
<dbReference type="Pfam" id="PF00665">
    <property type="entry name" value="rve"/>
    <property type="match status" value="1"/>
</dbReference>
<evidence type="ECO:0000256" key="13">
    <source>
        <dbReference type="ARBA" id="ARBA00048173"/>
    </source>
</evidence>
<evidence type="ECO:0000256" key="14">
    <source>
        <dbReference type="ARBA" id="ARBA00049244"/>
    </source>
</evidence>
<keyword evidence="9" id="KW-0229">DNA integration</keyword>
<reference evidence="16" key="1">
    <citation type="submission" date="2021-03" db="EMBL/GenBank/DDBJ databases">
        <title>Draft genome sequence of rust myrtle Austropuccinia psidii MF-1, a brazilian biotype.</title>
        <authorList>
            <person name="Quecine M.C."/>
            <person name="Pachon D.M.R."/>
            <person name="Bonatelli M.L."/>
            <person name="Correr F.H."/>
            <person name="Franceschini L.M."/>
            <person name="Leite T.F."/>
            <person name="Margarido G.R.A."/>
            <person name="Almeida C.A."/>
            <person name="Ferrarezi J.A."/>
            <person name="Labate C.A."/>
        </authorList>
    </citation>
    <scope>NUCLEOTIDE SEQUENCE</scope>
    <source>
        <strain evidence="16">MF-1</strain>
    </source>
</reference>
<evidence type="ECO:0000313" key="17">
    <source>
        <dbReference type="Proteomes" id="UP000765509"/>
    </source>
</evidence>
<keyword evidence="10" id="KW-0695">RNA-directed DNA polymerase</keyword>
<evidence type="ECO:0000313" key="16">
    <source>
        <dbReference type="EMBL" id="MBW0573313.1"/>
    </source>
</evidence>
<feature type="domain" description="Integrase catalytic" evidence="15">
    <location>
        <begin position="72"/>
        <end position="187"/>
    </location>
</feature>
<keyword evidence="8" id="KW-0694">RNA-binding</keyword>
<evidence type="ECO:0000256" key="8">
    <source>
        <dbReference type="ARBA" id="ARBA00022884"/>
    </source>
</evidence>
<keyword evidence="1" id="KW-0815">Transposition</keyword>
<dbReference type="GO" id="GO:0032196">
    <property type="term" value="P:transposition"/>
    <property type="evidence" value="ECO:0007669"/>
    <property type="project" value="UniProtKB-KW"/>
</dbReference>
<dbReference type="GO" id="GO:0015074">
    <property type="term" value="P:DNA integration"/>
    <property type="evidence" value="ECO:0007669"/>
    <property type="project" value="UniProtKB-KW"/>
</dbReference>
<keyword evidence="4" id="KW-0479">Metal-binding</keyword>
<comment type="caution">
    <text evidence="16">The sequence shown here is derived from an EMBL/GenBank/DDBJ whole genome shotgun (WGS) entry which is preliminary data.</text>
</comment>
<dbReference type="InterPro" id="IPR001584">
    <property type="entry name" value="Integrase_cat-core"/>
</dbReference>
<dbReference type="PANTHER" id="PTHR42648:SF11">
    <property type="entry name" value="TRANSPOSON TY4-P GAG-POL POLYPROTEIN"/>
    <property type="match status" value="1"/>
</dbReference>
<dbReference type="GO" id="GO:0005634">
    <property type="term" value="C:nucleus"/>
    <property type="evidence" value="ECO:0007669"/>
    <property type="project" value="UniProtKB-ARBA"/>
</dbReference>
<keyword evidence="11" id="KW-0239">DNA-directed DNA polymerase</keyword>
<comment type="catalytic activity">
    <reaction evidence="14">
        <text>DNA(n) + a 2'-deoxyribonucleoside 5'-triphosphate = DNA(n+1) + diphosphate</text>
        <dbReference type="Rhea" id="RHEA:22508"/>
        <dbReference type="Rhea" id="RHEA-COMP:17339"/>
        <dbReference type="Rhea" id="RHEA-COMP:17340"/>
        <dbReference type="ChEBI" id="CHEBI:33019"/>
        <dbReference type="ChEBI" id="CHEBI:61560"/>
        <dbReference type="ChEBI" id="CHEBI:173112"/>
        <dbReference type="EC" id="2.7.7.7"/>
    </reaction>
</comment>
<dbReference type="GO" id="GO:0003887">
    <property type="term" value="F:DNA-directed DNA polymerase activity"/>
    <property type="evidence" value="ECO:0007669"/>
    <property type="project" value="UniProtKB-KW"/>
</dbReference>
<keyword evidence="7" id="KW-0460">Magnesium</keyword>
<keyword evidence="2" id="KW-0548">Nucleotidyltransferase</keyword>
<feature type="non-terminal residue" evidence="16">
    <location>
        <position position="1"/>
    </location>
</feature>
<dbReference type="GO" id="GO:0006310">
    <property type="term" value="P:DNA recombination"/>
    <property type="evidence" value="ECO:0007669"/>
    <property type="project" value="UniProtKB-KW"/>
</dbReference>
<evidence type="ECO:0000256" key="10">
    <source>
        <dbReference type="ARBA" id="ARBA00022918"/>
    </source>
</evidence>
<keyword evidence="12" id="KW-0233">DNA recombination</keyword>
<dbReference type="PANTHER" id="PTHR42648">
    <property type="entry name" value="TRANSPOSASE, PUTATIVE-RELATED"/>
    <property type="match status" value="1"/>
</dbReference>
<sequence>VGLPPPSRRRVKIRGCDTELACVLISGGKSHNRAAHPGIEVLKRMFPQVSSVPFCGACALSKSNPQPYKGELPRVPYVGHTIHSDLLGRISPPSLGGAKYYLKLTDDYSRFKMVYIIKNKYDTFDAIKHFLNEVKQKHGTKVKIPVNNNGGEYLSRQLQNLLEENGIKMILTTPYSPQHNPISERGN</sequence>
<gene>
    <name evidence="16" type="ORF">O181_113028</name>
</gene>
<proteinExistence type="predicted"/>
<dbReference type="Gene3D" id="3.30.420.10">
    <property type="entry name" value="Ribonuclease H-like superfamily/Ribonuclease H"/>
    <property type="match status" value="1"/>
</dbReference>
<dbReference type="GO" id="GO:0003964">
    <property type="term" value="F:RNA-directed DNA polymerase activity"/>
    <property type="evidence" value="ECO:0007669"/>
    <property type="project" value="UniProtKB-KW"/>
</dbReference>
<dbReference type="AlphaFoldDB" id="A0A9Q3K294"/>
<evidence type="ECO:0000256" key="11">
    <source>
        <dbReference type="ARBA" id="ARBA00022932"/>
    </source>
</evidence>
<dbReference type="EMBL" id="AVOT02091824">
    <property type="protein sequence ID" value="MBW0573313.1"/>
    <property type="molecule type" value="Genomic_DNA"/>
</dbReference>
<evidence type="ECO:0000256" key="7">
    <source>
        <dbReference type="ARBA" id="ARBA00022842"/>
    </source>
</evidence>
<evidence type="ECO:0000256" key="9">
    <source>
        <dbReference type="ARBA" id="ARBA00022908"/>
    </source>
</evidence>
<keyword evidence="3" id="KW-0540">Nuclease</keyword>
<name>A0A9Q3K294_9BASI</name>
<dbReference type="PROSITE" id="PS50994">
    <property type="entry name" value="INTEGRASE"/>
    <property type="match status" value="1"/>
</dbReference>
<dbReference type="OrthoDB" id="2186513at2759"/>
<dbReference type="InterPro" id="IPR039537">
    <property type="entry name" value="Retrotran_Ty1/copia-like"/>
</dbReference>
<dbReference type="InterPro" id="IPR036397">
    <property type="entry name" value="RNaseH_sf"/>
</dbReference>
<evidence type="ECO:0000256" key="6">
    <source>
        <dbReference type="ARBA" id="ARBA00022801"/>
    </source>
</evidence>
<evidence type="ECO:0000259" key="15">
    <source>
        <dbReference type="PROSITE" id="PS50994"/>
    </source>
</evidence>
<dbReference type="GO" id="GO:0016787">
    <property type="term" value="F:hydrolase activity"/>
    <property type="evidence" value="ECO:0007669"/>
    <property type="project" value="UniProtKB-KW"/>
</dbReference>
<evidence type="ECO:0000256" key="1">
    <source>
        <dbReference type="ARBA" id="ARBA00022578"/>
    </source>
</evidence>
<dbReference type="GO" id="GO:0003723">
    <property type="term" value="F:RNA binding"/>
    <property type="evidence" value="ECO:0007669"/>
    <property type="project" value="UniProtKB-KW"/>
</dbReference>
<dbReference type="Proteomes" id="UP000765509">
    <property type="component" value="Unassembled WGS sequence"/>
</dbReference>
<dbReference type="InterPro" id="IPR012337">
    <property type="entry name" value="RNaseH-like_sf"/>
</dbReference>
<evidence type="ECO:0000256" key="12">
    <source>
        <dbReference type="ARBA" id="ARBA00023172"/>
    </source>
</evidence>